<dbReference type="Proteomes" id="UP001501791">
    <property type="component" value="Unassembled WGS sequence"/>
</dbReference>
<evidence type="ECO:0000313" key="1">
    <source>
        <dbReference type="EMBL" id="GAA1528179.1"/>
    </source>
</evidence>
<proteinExistence type="predicted"/>
<reference evidence="2" key="1">
    <citation type="journal article" date="2019" name="Int. J. Syst. Evol. Microbiol.">
        <title>The Global Catalogue of Microorganisms (GCM) 10K type strain sequencing project: providing services to taxonomists for standard genome sequencing and annotation.</title>
        <authorList>
            <consortium name="The Broad Institute Genomics Platform"/>
            <consortium name="The Broad Institute Genome Sequencing Center for Infectious Disease"/>
            <person name="Wu L."/>
            <person name="Ma J."/>
        </authorList>
    </citation>
    <scope>NUCLEOTIDE SEQUENCE [LARGE SCALE GENOMIC DNA]</scope>
    <source>
        <strain evidence="2">JCM 13319</strain>
    </source>
</reference>
<evidence type="ECO:0000313" key="2">
    <source>
        <dbReference type="Proteomes" id="UP001501791"/>
    </source>
</evidence>
<protein>
    <submittedName>
        <fullName evidence="1">Uncharacterized protein</fullName>
    </submittedName>
</protein>
<sequence>MRWPWSKPVSVMSERLRCLLIQTITRWRSRRRTMVRAKRSSRFLLLKGFVSDLSAELGTDAKKGDSVSVMLREQLAL</sequence>
<name>A0ABP4LQR8_9MICO</name>
<gene>
    <name evidence="1" type="ORF">GCM10009691_00010</name>
</gene>
<keyword evidence="2" id="KW-1185">Reference proteome</keyword>
<organism evidence="1 2">
    <name type="scientific">Brevibacterium picturae</name>
    <dbReference type="NCBI Taxonomy" id="260553"/>
    <lineage>
        <taxon>Bacteria</taxon>
        <taxon>Bacillati</taxon>
        <taxon>Actinomycetota</taxon>
        <taxon>Actinomycetes</taxon>
        <taxon>Micrococcales</taxon>
        <taxon>Brevibacteriaceae</taxon>
        <taxon>Brevibacterium</taxon>
    </lineage>
</organism>
<comment type="caution">
    <text evidence="1">The sequence shown here is derived from an EMBL/GenBank/DDBJ whole genome shotgun (WGS) entry which is preliminary data.</text>
</comment>
<accession>A0ABP4LQR8</accession>
<dbReference type="EMBL" id="BAAALY010000001">
    <property type="protein sequence ID" value="GAA1528179.1"/>
    <property type="molecule type" value="Genomic_DNA"/>
</dbReference>